<dbReference type="EMBL" id="CAJNOQ010028844">
    <property type="protein sequence ID" value="CAF1564593.1"/>
    <property type="molecule type" value="Genomic_DNA"/>
</dbReference>
<feature type="transmembrane region" description="Helical" evidence="1">
    <location>
        <begin position="263"/>
        <end position="284"/>
    </location>
</feature>
<evidence type="ECO:0000313" key="3">
    <source>
        <dbReference type="EMBL" id="CAF4426525.1"/>
    </source>
</evidence>
<accession>A0A815Y1T2</accession>
<keyword evidence="1" id="KW-1133">Transmembrane helix</keyword>
<feature type="transmembrane region" description="Helical" evidence="1">
    <location>
        <begin position="219"/>
        <end position="243"/>
    </location>
</feature>
<organism evidence="2 4">
    <name type="scientific">Didymodactylos carnosus</name>
    <dbReference type="NCBI Taxonomy" id="1234261"/>
    <lineage>
        <taxon>Eukaryota</taxon>
        <taxon>Metazoa</taxon>
        <taxon>Spiralia</taxon>
        <taxon>Gnathifera</taxon>
        <taxon>Rotifera</taxon>
        <taxon>Eurotatoria</taxon>
        <taxon>Bdelloidea</taxon>
        <taxon>Philodinida</taxon>
        <taxon>Philodinidae</taxon>
        <taxon>Didymodactylos</taxon>
    </lineage>
</organism>
<keyword evidence="1" id="KW-0472">Membrane</keyword>
<sequence length="395" mass="43674">MDDNVETFTDLSQQLVVVQHEWNDMDMGTMQAEAIEDLKQVAGTYGLADDPQTILFIDLIASATHYASTRFTTRFKHYLKMINITQQLAREIEKETKEFKDIASAFDQILRKFIDEVVEIQREAAVLLPLLKQVSNHLGLIQKILSSFSTDTPGAVETLDNGKIIAIKISVRRLGDRARDFHYRAQSKRNEISLLKTKIHLLHNKVEEKKNVTDKRMHFLTVGTIGGAVGGAIGGSVAGGAIGGTALGSAGALVIAGSAFPPVGAVFIMIGVGAISIGGILALIQFIRRRKFRKYQETAQKYLECISAGLDDMSRHTDEISQLLSKTSEKSMAVSLDMENIEDSLLSPAHAEMNSGICQKANQSTKETIECLEHICDFKWYNILENHRQAILPLT</sequence>
<name>A0A815Y1T2_9BILA</name>
<protein>
    <submittedName>
        <fullName evidence="2">Uncharacterized protein</fullName>
    </submittedName>
</protein>
<dbReference type="Proteomes" id="UP000663829">
    <property type="component" value="Unassembled WGS sequence"/>
</dbReference>
<reference evidence="2" key="1">
    <citation type="submission" date="2021-02" db="EMBL/GenBank/DDBJ databases">
        <authorList>
            <person name="Nowell W R."/>
        </authorList>
    </citation>
    <scope>NUCLEOTIDE SEQUENCE</scope>
</reference>
<keyword evidence="4" id="KW-1185">Reference proteome</keyword>
<keyword evidence="1" id="KW-0812">Transmembrane</keyword>
<comment type="caution">
    <text evidence="2">The sequence shown here is derived from an EMBL/GenBank/DDBJ whole genome shotgun (WGS) entry which is preliminary data.</text>
</comment>
<proteinExistence type="predicted"/>
<dbReference type="Proteomes" id="UP000681722">
    <property type="component" value="Unassembled WGS sequence"/>
</dbReference>
<dbReference type="AlphaFoldDB" id="A0A815Y1T2"/>
<dbReference type="EMBL" id="CAJOBC010094620">
    <property type="protein sequence ID" value="CAF4426525.1"/>
    <property type="molecule type" value="Genomic_DNA"/>
</dbReference>
<evidence type="ECO:0000256" key="1">
    <source>
        <dbReference type="SAM" id="Phobius"/>
    </source>
</evidence>
<evidence type="ECO:0000313" key="2">
    <source>
        <dbReference type="EMBL" id="CAF1564593.1"/>
    </source>
</evidence>
<evidence type="ECO:0000313" key="4">
    <source>
        <dbReference type="Proteomes" id="UP000663829"/>
    </source>
</evidence>
<gene>
    <name evidence="2" type="ORF">GPM918_LOCUS39992</name>
    <name evidence="3" type="ORF">SRO942_LOCUS40903</name>
</gene>
<dbReference type="SUPFAM" id="SSF58100">
    <property type="entry name" value="Bacterial hemolysins"/>
    <property type="match status" value="1"/>
</dbReference>